<dbReference type="Pfam" id="PF00005">
    <property type="entry name" value="ABC_tran"/>
    <property type="match status" value="1"/>
</dbReference>
<accession>A0ABU1T074</accession>
<keyword evidence="4 9" id="KW-0067">ATP-binding</keyword>
<dbReference type="SUPFAM" id="SSF55021">
    <property type="entry name" value="ACT-like"/>
    <property type="match status" value="1"/>
</dbReference>
<evidence type="ECO:0000313" key="9">
    <source>
        <dbReference type="EMBL" id="MDR6938711.1"/>
    </source>
</evidence>
<proteinExistence type="predicted"/>
<dbReference type="InterPro" id="IPR045865">
    <property type="entry name" value="ACT-like_dom_sf"/>
</dbReference>
<evidence type="ECO:0000256" key="5">
    <source>
        <dbReference type="ARBA" id="ARBA00022967"/>
    </source>
</evidence>
<dbReference type="InterPro" id="IPR018449">
    <property type="entry name" value="NIL_domain"/>
</dbReference>
<keyword evidence="6" id="KW-0029">Amino-acid transport</keyword>
<evidence type="ECO:0000256" key="6">
    <source>
        <dbReference type="ARBA" id="ARBA00022970"/>
    </source>
</evidence>
<dbReference type="PANTHER" id="PTHR43166:SF30">
    <property type="entry name" value="METHIONINE IMPORT ATP-BINDING PROTEIN METN"/>
    <property type="match status" value="1"/>
</dbReference>
<dbReference type="PROSITE" id="PS00211">
    <property type="entry name" value="ABC_TRANSPORTER_1"/>
    <property type="match status" value="1"/>
</dbReference>
<evidence type="ECO:0000256" key="3">
    <source>
        <dbReference type="ARBA" id="ARBA00022741"/>
    </source>
</evidence>
<evidence type="ECO:0000256" key="1">
    <source>
        <dbReference type="ARBA" id="ARBA00022448"/>
    </source>
</evidence>
<dbReference type="RefSeq" id="WP_309954737.1">
    <property type="nucleotide sequence ID" value="NZ_JAVDUJ010000001.1"/>
</dbReference>
<keyword evidence="5" id="KW-1278">Translocase</keyword>
<dbReference type="InterPro" id="IPR017871">
    <property type="entry name" value="ABC_transporter-like_CS"/>
</dbReference>
<keyword evidence="10" id="KW-1185">Reference proteome</keyword>
<dbReference type="Proteomes" id="UP001266099">
    <property type="component" value="Unassembled WGS sequence"/>
</dbReference>
<keyword evidence="1" id="KW-0813">Transport</keyword>
<dbReference type="SUPFAM" id="SSF52540">
    <property type="entry name" value="P-loop containing nucleoside triphosphate hydrolases"/>
    <property type="match status" value="1"/>
</dbReference>
<reference evidence="9 10" key="1">
    <citation type="submission" date="2023-07" db="EMBL/GenBank/DDBJ databases">
        <title>Sequencing the genomes of 1000 actinobacteria strains.</title>
        <authorList>
            <person name="Klenk H.-P."/>
        </authorList>
    </citation>
    <scope>NUCLEOTIDE SEQUENCE [LARGE SCALE GENOMIC DNA]</scope>
    <source>
        <strain evidence="9 10">DSM 15539</strain>
    </source>
</reference>
<evidence type="ECO:0000313" key="10">
    <source>
        <dbReference type="Proteomes" id="UP001266099"/>
    </source>
</evidence>
<dbReference type="EMBL" id="JAVDUJ010000001">
    <property type="protein sequence ID" value="MDR6938711.1"/>
    <property type="molecule type" value="Genomic_DNA"/>
</dbReference>
<name>A0ABU1T074_9ACTO</name>
<organism evidence="9 10">
    <name type="scientific">Arcanobacterium hippocoleae</name>
    <dbReference type="NCBI Taxonomy" id="149017"/>
    <lineage>
        <taxon>Bacteria</taxon>
        <taxon>Bacillati</taxon>
        <taxon>Actinomycetota</taxon>
        <taxon>Actinomycetes</taxon>
        <taxon>Actinomycetales</taxon>
        <taxon>Actinomycetaceae</taxon>
        <taxon>Arcanobacterium</taxon>
    </lineage>
</organism>
<dbReference type="SMART" id="SM00930">
    <property type="entry name" value="NIL"/>
    <property type="match status" value="1"/>
</dbReference>
<dbReference type="GO" id="GO:0005524">
    <property type="term" value="F:ATP binding"/>
    <property type="evidence" value="ECO:0007669"/>
    <property type="project" value="UniProtKB-KW"/>
</dbReference>
<keyword evidence="2" id="KW-1003">Cell membrane</keyword>
<feature type="domain" description="ABC transporter" evidence="8">
    <location>
        <begin position="2"/>
        <end position="240"/>
    </location>
</feature>
<evidence type="ECO:0000259" key="8">
    <source>
        <dbReference type="PROSITE" id="PS50893"/>
    </source>
</evidence>
<dbReference type="Gene3D" id="3.40.50.300">
    <property type="entry name" value="P-loop containing nucleotide triphosphate hydrolases"/>
    <property type="match status" value="1"/>
</dbReference>
<dbReference type="PROSITE" id="PS50893">
    <property type="entry name" value="ABC_TRANSPORTER_2"/>
    <property type="match status" value="1"/>
</dbReference>
<dbReference type="InterPro" id="IPR003439">
    <property type="entry name" value="ABC_transporter-like_ATP-bd"/>
</dbReference>
<sequence>MITLSNVSKTFTGNTPVTAVKDVNLAIETGEIFGIIGFSGAGKSTLVRLINLQERPTAGKVYLDEVDLTELSARQMRTKRKEIGMIFQQFNLFPSRTVAQNVELPLKHLRLSKAERSSRVAELLKLVDLSEKANQYPAELSGGQKQRVAIARALASKPKVLLCDEATSALDPQMTHSILRLLKRLNHELGITIVLITHEIDAIKSICDRVAIMAQGEIVESGDVYSIFADPQTLIAKDFVQSAGNLGVVHELIADHNELVKLAPGEVLLKLQYLSSSTKIPLVSVLSRRFNVDFNIILADLEIIQQASLGGLICKLSGLQENITNLLTYLNELGIRAEVLVDARVA</sequence>
<keyword evidence="3" id="KW-0547">Nucleotide-binding</keyword>
<dbReference type="InterPro" id="IPR003593">
    <property type="entry name" value="AAA+_ATPase"/>
</dbReference>
<dbReference type="Pfam" id="PF09383">
    <property type="entry name" value="NIL"/>
    <property type="match status" value="1"/>
</dbReference>
<dbReference type="Gene3D" id="3.30.70.260">
    <property type="match status" value="1"/>
</dbReference>
<dbReference type="InterPro" id="IPR041701">
    <property type="entry name" value="MetN_ABC"/>
</dbReference>
<keyword evidence="7" id="KW-0472">Membrane</keyword>
<dbReference type="InterPro" id="IPR027417">
    <property type="entry name" value="P-loop_NTPase"/>
</dbReference>
<gene>
    <name evidence="9" type="ORF">J2S36_000254</name>
</gene>
<evidence type="ECO:0000256" key="4">
    <source>
        <dbReference type="ARBA" id="ARBA00022840"/>
    </source>
</evidence>
<dbReference type="CDD" id="cd03258">
    <property type="entry name" value="ABC_MetN_methionine_transporter"/>
    <property type="match status" value="1"/>
</dbReference>
<comment type="caution">
    <text evidence="9">The sequence shown here is derived from an EMBL/GenBank/DDBJ whole genome shotgun (WGS) entry which is preliminary data.</text>
</comment>
<evidence type="ECO:0000256" key="2">
    <source>
        <dbReference type="ARBA" id="ARBA00022475"/>
    </source>
</evidence>
<dbReference type="PANTHER" id="PTHR43166">
    <property type="entry name" value="AMINO ACID IMPORT ATP-BINDING PROTEIN"/>
    <property type="match status" value="1"/>
</dbReference>
<protein>
    <submittedName>
        <fullName evidence="9">D-methionine transport system ATP-binding protein</fullName>
    </submittedName>
</protein>
<evidence type="ECO:0000256" key="7">
    <source>
        <dbReference type="ARBA" id="ARBA00023136"/>
    </source>
</evidence>
<dbReference type="SMART" id="SM00382">
    <property type="entry name" value="AAA"/>
    <property type="match status" value="1"/>
</dbReference>
<dbReference type="InterPro" id="IPR050086">
    <property type="entry name" value="MetN_ABC_transporter-like"/>
</dbReference>